<sequence>MPRFVMIEIVKVSLVPEARDVPRQSMASTARPARDGPRDVRDSPGRTASWVAWHE</sequence>
<evidence type="ECO:0000313" key="2">
    <source>
        <dbReference type="EMBL" id="CAA9548040.1"/>
    </source>
</evidence>
<accession>A0A6J4UI98</accession>
<feature type="compositionally biased region" description="Basic and acidic residues" evidence="1">
    <location>
        <begin position="32"/>
        <end position="44"/>
    </location>
</feature>
<gene>
    <name evidence="2" type="ORF">AVDCRST_MAG70-682</name>
</gene>
<organism evidence="2">
    <name type="scientific">uncultured Thermomicrobiales bacterium</name>
    <dbReference type="NCBI Taxonomy" id="1645740"/>
    <lineage>
        <taxon>Bacteria</taxon>
        <taxon>Pseudomonadati</taxon>
        <taxon>Thermomicrobiota</taxon>
        <taxon>Thermomicrobia</taxon>
        <taxon>Thermomicrobiales</taxon>
        <taxon>environmental samples</taxon>
    </lineage>
</organism>
<proteinExistence type="predicted"/>
<protein>
    <submittedName>
        <fullName evidence="2">Uncharacterized protein</fullName>
    </submittedName>
</protein>
<feature type="region of interest" description="Disordered" evidence="1">
    <location>
        <begin position="20"/>
        <end position="55"/>
    </location>
</feature>
<name>A0A6J4UI98_9BACT</name>
<dbReference type="EMBL" id="CADCWH010000105">
    <property type="protein sequence ID" value="CAA9548040.1"/>
    <property type="molecule type" value="Genomic_DNA"/>
</dbReference>
<reference evidence="2" key="1">
    <citation type="submission" date="2020-02" db="EMBL/GenBank/DDBJ databases">
        <authorList>
            <person name="Meier V. D."/>
        </authorList>
    </citation>
    <scope>NUCLEOTIDE SEQUENCE</scope>
    <source>
        <strain evidence="2">AVDCRST_MAG70</strain>
    </source>
</reference>
<evidence type="ECO:0000256" key="1">
    <source>
        <dbReference type="SAM" id="MobiDB-lite"/>
    </source>
</evidence>
<dbReference type="AlphaFoldDB" id="A0A6J4UI98"/>